<dbReference type="Proteomes" id="UP001165960">
    <property type="component" value="Unassembled WGS sequence"/>
</dbReference>
<comment type="caution">
    <text evidence="1">The sequence shown here is derived from an EMBL/GenBank/DDBJ whole genome shotgun (WGS) entry which is preliminary data.</text>
</comment>
<sequence>MHLKKEAQDNFKGHLEQFRLPALKLRDVNGGQRVVIGIKYSAVAPTFLPLTSFKDCRFLPSHIL</sequence>
<accession>A0ACC2TPL4</accession>
<evidence type="ECO:0000313" key="1">
    <source>
        <dbReference type="EMBL" id="KAJ9076675.1"/>
    </source>
</evidence>
<proteinExistence type="predicted"/>
<dbReference type="EMBL" id="QTSX02002256">
    <property type="protein sequence ID" value="KAJ9076675.1"/>
    <property type="molecule type" value="Genomic_DNA"/>
</dbReference>
<evidence type="ECO:0000313" key="2">
    <source>
        <dbReference type="Proteomes" id="UP001165960"/>
    </source>
</evidence>
<name>A0ACC2TPL4_9FUNG</name>
<keyword evidence="2" id="KW-1185">Reference proteome</keyword>
<organism evidence="1 2">
    <name type="scientific">Entomophthora muscae</name>
    <dbReference type="NCBI Taxonomy" id="34485"/>
    <lineage>
        <taxon>Eukaryota</taxon>
        <taxon>Fungi</taxon>
        <taxon>Fungi incertae sedis</taxon>
        <taxon>Zoopagomycota</taxon>
        <taxon>Entomophthoromycotina</taxon>
        <taxon>Entomophthoromycetes</taxon>
        <taxon>Entomophthorales</taxon>
        <taxon>Entomophthoraceae</taxon>
        <taxon>Entomophthora</taxon>
    </lineage>
</organism>
<reference evidence="1" key="1">
    <citation type="submission" date="2022-04" db="EMBL/GenBank/DDBJ databases">
        <title>Genome of the entomopathogenic fungus Entomophthora muscae.</title>
        <authorList>
            <person name="Elya C."/>
            <person name="Lovett B.R."/>
            <person name="Lee E."/>
            <person name="Macias A.M."/>
            <person name="Hajek A.E."/>
            <person name="De Bivort B.L."/>
            <person name="Kasson M.T."/>
            <person name="De Fine Licht H.H."/>
            <person name="Stajich J.E."/>
        </authorList>
    </citation>
    <scope>NUCLEOTIDE SEQUENCE</scope>
    <source>
        <strain evidence="1">Berkeley</strain>
    </source>
</reference>
<protein>
    <submittedName>
        <fullName evidence="1">Uncharacterized protein</fullName>
    </submittedName>
</protein>
<gene>
    <name evidence="1" type="ORF">DSO57_1023876</name>
</gene>